<keyword evidence="2" id="KW-0812">Transmembrane</keyword>
<dbReference type="EnsemblPlants" id="evm.model.ctgX98.1">
    <property type="protein sequence ID" value="cds.evm.model.ctgX98.1"/>
    <property type="gene ID" value="evm.TU.ctgX98.1"/>
</dbReference>
<dbReference type="Proteomes" id="UP000596661">
    <property type="component" value="Unassembled WGS sequence"/>
</dbReference>
<evidence type="ECO:0000256" key="1">
    <source>
        <dbReference type="SAM" id="MobiDB-lite"/>
    </source>
</evidence>
<keyword evidence="2" id="KW-0472">Membrane</keyword>
<evidence type="ECO:0000256" key="2">
    <source>
        <dbReference type="SAM" id="Phobius"/>
    </source>
</evidence>
<dbReference type="Gramene" id="evm.model.ctgX98.1">
    <property type="protein sequence ID" value="cds.evm.model.ctgX98.1"/>
    <property type="gene ID" value="evm.TU.ctgX98.1"/>
</dbReference>
<name>A0A803QSW7_CANSA</name>
<evidence type="ECO:0000313" key="4">
    <source>
        <dbReference type="Proteomes" id="UP000596661"/>
    </source>
</evidence>
<protein>
    <submittedName>
        <fullName evidence="3">Uncharacterized protein</fullName>
    </submittedName>
</protein>
<accession>A0A803QSW7</accession>
<evidence type="ECO:0000313" key="3">
    <source>
        <dbReference type="EnsemblPlants" id="cds.evm.model.ctgX98.1"/>
    </source>
</evidence>
<organism evidence="3 4">
    <name type="scientific">Cannabis sativa</name>
    <name type="common">Hemp</name>
    <name type="synonym">Marijuana</name>
    <dbReference type="NCBI Taxonomy" id="3483"/>
    <lineage>
        <taxon>Eukaryota</taxon>
        <taxon>Viridiplantae</taxon>
        <taxon>Streptophyta</taxon>
        <taxon>Embryophyta</taxon>
        <taxon>Tracheophyta</taxon>
        <taxon>Spermatophyta</taxon>
        <taxon>Magnoliopsida</taxon>
        <taxon>eudicotyledons</taxon>
        <taxon>Gunneridae</taxon>
        <taxon>Pentapetalae</taxon>
        <taxon>rosids</taxon>
        <taxon>fabids</taxon>
        <taxon>Rosales</taxon>
        <taxon>Cannabaceae</taxon>
        <taxon>Cannabis</taxon>
    </lineage>
</organism>
<reference evidence="3" key="1">
    <citation type="submission" date="2021-03" db="UniProtKB">
        <authorList>
            <consortium name="EnsemblPlants"/>
        </authorList>
    </citation>
    <scope>IDENTIFICATION</scope>
</reference>
<dbReference type="AlphaFoldDB" id="A0A803QSW7"/>
<feature type="region of interest" description="Disordered" evidence="1">
    <location>
        <begin position="1"/>
        <end position="25"/>
    </location>
</feature>
<keyword evidence="2" id="KW-1133">Transmembrane helix</keyword>
<proteinExistence type="predicted"/>
<keyword evidence="4" id="KW-1185">Reference proteome</keyword>
<feature type="transmembrane region" description="Helical" evidence="2">
    <location>
        <begin position="39"/>
        <end position="59"/>
    </location>
</feature>
<sequence length="79" mass="8898">VDRPDRLSDSLSGRRRVSRAPSASPPEQFQALFDSLFKVLFIFPSRYLFLSVSAVFSLGRISARWVHSQTTGFMKCACV</sequence>